<protein>
    <submittedName>
        <fullName evidence="1">Putative methyltransferase-domain-containing protein</fullName>
    </submittedName>
</protein>
<dbReference type="InterPro" id="IPR029063">
    <property type="entry name" value="SAM-dependent_MTases_sf"/>
</dbReference>
<evidence type="ECO:0000313" key="2">
    <source>
        <dbReference type="Proteomes" id="UP000799538"/>
    </source>
</evidence>
<dbReference type="OrthoDB" id="407325at2759"/>
<dbReference type="PANTHER" id="PTHR14614">
    <property type="entry name" value="HEPATOCELLULAR CARCINOMA-ASSOCIATED ANTIGEN"/>
    <property type="match status" value="1"/>
</dbReference>
<dbReference type="GO" id="GO:0032259">
    <property type="term" value="P:methylation"/>
    <property type="evidence" value="ECO:0007669"/>
    <property type="project" value="UniProtKB-KW"/>
</dbReference>
<keyword evidence="1" id="KW-0808">Transferase</keyword>
<dbReference type="EMBL" id="ML992503">
    <property type="protein sequence ID" value="KAF2226211.1"/>
    <property type="molecule type" value="Genomic_DNA"/>
</dbReference>
<reference evidence="2" key="1">
    <citation type="journal article" date="2020" name="Stud. Mycol.">
        <title>101 Dothideomycetes genomes: A test case for predicting lifestyles and emergence of pathogens.</title>
        <authorList>
            <person name="Haridas S."/>
            <person name="Albert R."/>
            <person name="Binder M."/>
            <person name="Bloem J."/>
            <person name="LaButti K."/>
            <person name="Salamov A."/>
            <person name="Andreopoulos B."/>
            <person name="Baker S."/>
            <person name="Barry K."/>
            <person name="Bills G."/>
            <person name="Bluhm B."/>
            <person name="Cannon C."/>
            <person name="Castanera R."/>
            <person name="Culley D."/>
            <person name="Daum C."/>
            <person name="Ezra D."/>
            <person name="Gonzalez J."/>
            <person name="Henrissat B."/>
            <person name="Kuo A."/>
            <person name="Liang C."/>
            <person name="Lipzen A."/>
            <person name="Lutzoni F."/>
            <person name="Magnuson J."/>
            <person name="Mondo S."/>
            <person name="Nolan M."/>
            <person name="Ohm R."/>
            <person name="Pangilinan J."/>
            <person name="Park H.-J."/>
            <person name="Ramirez L."/>
            <person name="Alfaro M."/>
            <person name="Sun H."/>
            <person name="Tritt A."/>
            <person name="Yoshinaga Y."/>
            <person name="Zwiers L.-H."/>
            <person name="Turgeon B."/>
            <person name="Goodwin S."/>
            <person name="Spatafora J."/>
            <person name="Crous P."/>
            <person name="Grigoriev I."/>
        </authorList>
    </citation>
    <scope>NUCLEOTIDE SEQUENCE [LARGE SCALE GENOMIC DNA]</scope>
    <source>
        <strain evidence="2">CECT 20119</strain>
    </source>
</reference>
<dbReference type="AlphaFoldDB" id="A0A6A6GKK4"/>
<gene>
    <name evidence="1" type="ORF">BDZ85DRAFT_258774</name>
</gene>
<dbReference type="PANTHER" id="PTHR14614:SF104">
    <property type="entry name" value="N-METHYLTRANSFERASE, PUTATIVE (AFU_ORTHOLOGUE AFUA_1G17750)-RELATED"/>
    <property type="match status" value="1"/>
</dbReference>
<accession>A0A6A6GKK4</accession>
<name>A0A6A6GKK4_9PEZI</name>
<keyword evidence="2" id="KW-1185">Reference proteome</keyword>
<evidence type="ECO:0000313" key="1">
    <source>
        <dbReference type="EMBL" id="KAF2226211.1"/>
    </source>
</evidence>
<proteinExistence type="predicted"/>
<dbReference type="Gene3D" id="3.40.50.150">
    <property type="entry name" value="Vaccinia Virus protein VP39"/>
    <property type="match status" value="1"/>
</dbReference>
<dbReference type="Proteomes" id="UP000799538">
    <property type="component" value="Unassembled WGS sequence"/>
</dbReference>
<dbReference type="SUPFAM" id="SSF53335">
    <property type="entry name" value="S-adenosyl-L-methionine-dependent methyltransferases"/>
    <property type="match status" value="1"/>
</dbReference>
<keyword evidence="1" id="KW-0489">Methyltransferase</keyword>
<organism evidence="1 2">
    <name type="scientific">Elsinoe ampelina</name>
    <dbReference type="NCBI Taxonomy" id="302913"/>
    <lineage>
        <taxon>Eukaryota</taxon>
        <taxon>Fungi</taxon>
        <taxon>Dikarya</taxon>
        <taxon>Ascomycota</taxon>
        <taxon>Pezizomycotina</taxon>
        <taxon>Dothideomycetes</taxon>
        <taxon>Dothideomycetidae</taxon>
        <taxon>Myriangiales</taxon>
        <taxon>Elsinoaceae</taxon>
        <taxon>Elsinoe</taxon>
    </lineage>
</organism>
<dbReference type="GO" id="GO:0008757">
    <property type="term" value="F:S-adenosylmethionine-dependent methyltransferase activity"/>
    <property type="evidence" value="ECO:0007669"/>
    <property type="project" value="UniProtKB-ARBA"/>
</dbReference>
<dbReference type="Pfam" id="PF10294">
    <property type="entry name" value="Methyltransf_16"/>
    <property type="match status" value="1"/>
</dbReference>
<sequence>MQNLTELVQFIPASTEETPEDIFASAPGLIFPDDLRNHHGEAGAVLICRSVKFGNVELRTADPDGETDRRLFGHYLWNAGILMSERISGQRLLDENEVKTWNVERQTVLELGAGVGLTGIIASLAGAKEVVVSDYPAKVILDNIHKNIEQNEALFGTRKPLVQGHEWGVFNDDFSLTSKHRFSRVLAADCFWMPQVHEELAQSMLHFLSLEDTARVFAIAGFHTGRAKLAAFFDTATACGLIIDDIHEEDANGIRRSWEKERDGGREDQTERKKWLTIAILRRKP</sequence>
<dbReference type="InterPro" id="IPR019410">
    <property type="entry name" value="Methyltransf_16"/>
</dbReference>
<dbReference type="GO" id="GO:0005737">
    <property type="term" value="C:cytoplasm"/>
    <property type="evidence" value="ECO:0007669"/>
    <property type="project" value="TreeGrafter"/>
</dbReference>